<dbReference type="GO" id="GO:0030170">
    <property type="term" value="F:pyridoxal phosphate binding"/>
    <property type="evidence" value="ECO:0007669"/>
    <property type="project" value="InterPro"/>
</dbReference>
<keyword evidence="5 7" id="KW-0808">Transferase</keyword>
<dbReference type="InterPro" id="IPR015424">
    <property type="entry name" value="PyrdxlP-dep_Trfase"/>
</dbReference>
<dbReference type="PROSITE" id="PS00105">
    <property type="entry name" value="AA_TRANSFER_CLASS_1"/>
    <property type="match status" value="1"/>
</dbReference>
<dbReference type="OrthoDB" id="6752799at2759"/>
<dbReference type="AlphaFoldDB" id="A0A2T9ZHB1"/>
<dbReference type="Gene3D" id="3.40.640.10">
    <property type="entry name" value="Type I PLP-dependent aspartate aminotransferase-like (Major domain)"/>
    <property type="match status" value="1"/>
</dbReference>
<dbReference type="FunFam" id="3.40.640.10:FF:000066">
    <property type="entry name" value="Aspartate aminotransferase"/>
    <property type="match status" value="1"/>
</dbReference>
<dbReference type="Gene3D" id="3.90.1150.10">
    <property type="entry name" value="Aspartate Aminotransferase, domain 1"/>
    <property type="match status" value="1"/>
</dbReference>
<keyword evidence="4 7" id="KW-0032">Aminotransferase</keyword>
<evidence type="ECO:0000256" key="6">
    <source>
        <dbReference type="ARBA" id="ARBA00022898"/>
    </source>
</evidence>
<dbReference type="PRINTS" id="PR00799">
    <property type="entry name" value="TRANSAMINASE"/>
</dbReference>
<dbReference type="InterPro" id="IPR000796">
    <property type="entry name" value="Asp_trans"/>
</dbReference>
<dbReference type="SUPFAM" id="SSF53383">
    <property type="entry name" value="PLP-dependent transferases"/>
    <property type="match status" value="1"/>
</dbReference>
<evidence type="ECO:0000259" key="8">
    <source>
        <dbReference type="Pfam" id="PF00155"/>
    </source>
</evidence>
<dbReference type="STRING" id="133381.A0A2T9ZHB1"/>
<evidence type="ECO:0000256" key="2">
    <source>
        <dbReference type="ARBA" id="ARBA00007441"/>
    </source>
</evidence>
<dbReference type="PANTHER" id="PTHR11879">
    <property type="entry name" value="ASPARTATE AMINOTRANSFERASE"/>
    <property type="match status" value="1"/>
</dbReference>
<comment type="similarity">
    <text evidence="2">Belongs to the class-I pyridoxal-phosphate-dependent aminotransferase family.</text>
</comment>
<comment type="catalytic activity">
    <reaction evidence="7">
        <text>L-aspartate + 2-oxoglutarate = oxaloacetate + L-glutamate</text>
        <dbReference type="Rhea" id="RHEA:21824"/>
        <dbReference type="ChEBI" id="CHEBI:16452"/>
        <dbReference type="ChEBI" id="CHEBI:16810"/>
        <dbReference type="ChEBI" id="CHEBI:29985"/>
        <dbReference type="ChEBI" id="CHEBI:29991"/>
        <dbReference type="EC" id="2.6.1.1"/>
    </reaction>
</comment>
<dbReference type="EMBL" id="MBFS01000177">
    <property type="protein sequence ID" value="PVV03950.1"/>
    <property type="molecule type" value="Genomic_DNA"/>
</dbReference>
<evidence type="ECO:0000256" key="1">
    <source>
        <dbReference type="ARBA" id="ARBA00001933"/>
    </source>
</evidence>
<proteinExistence type="inferred from homology"/>
<comment type="cofactor">
    <cofactor evidence="1">
        <name>pyridoxal 5'-phosphate</name>
        <dbReference type="ChEBI" id="CHEBI:597326"/>
    </cofactor>
</comment>
<dbReference type="EC" id="2.6.1.1" evidence="7"/>
<dbReference type="PANTHER" id="PTHR11879:SF55">
    <property type="entry name" value="GLUTAMATE OXALOACETATE TRANSAMINASE 1, ISOFORM B"/>
    <property type="match status" value="1"/>
</dbReference>
<reference evidence="9 10" key="1">
    <citation type="journal article" date="2018" name="MBio">
        <title>Comparative Genomics Reveals the Core Gene Toolbox for the Fungus-Insect Symbiosis.</title>
        <authorList>
            <person name="Wang Y."/>
            <person name="Stata M."/>
            <person name="Wang W."/>
            <person name="Stajich J.E."/>
            <person name="White M.M."/>
            <person name="Moncalvo J.M."/>
        </authorList>
    </citation>
    <scope>NUCLEOTIDE SEQUENCE [LARGE SCALE GENOMIC DNA]</scope>
    <source>
        <strain evidence="9 10">SC-DP-2</strain>
    </source>
</reference>
<accession>A0A2T9ZHB1</accession>
<dbReference type="GO" id="GO:0004069">
    <property type="term" value="F:L-aspartate:2-oxoglutarate aminotransferase activity"/>
    <property type="evidence" value="ECO:0007669"/>
    <property type="project" value="UniProtKB-EC"/>
</dbReference>
<comment type="subunit">
    <text evidence="3 7">Homodimer.</text>
</comment>
<protein>
    <recommendedName>
        <fullName evidence="7">Aspartate aminotransferase</fullName>
        <ecNumber evidence="7">2.6.1.1</ecNumber>
    </recommendedName>
</protein>
<dbReference type="GO" id="GO:0005829">
    <property type="term" value="C:cytosol"/>
    <property type="evidence" value="ECO:0007669"/>
    <property type="project" value="TreeGrafter"/>
</dbReference>
<dbReference type="NCBIfam" id="NF006719">
    <property type="entry name" value="PRK09257.1"/>
    <property type="match status" value="1"/>
</dbReference>
<dbReference type="InterPro" id="IPR004839">
    <property type="entry name" value="Aminotransferase_I/II_large"/>
</dbReference>
<organism evidence="9 10">
    <name type="scientific">Smittium megazygosporum</name>
    <dbReference type="NCBI Taxonomy" id="133381"/>
    <lineage>
        <taxon>Eukaryota</taxon>
        <taxon>Fungi</taxon>
        <taxon>Fungi incertae sedis</taxon>
        <taxon>Zoopagomycota</taxon>
        <taxon>Kickxellomycotina</taxon>
        <taxon>Harpellomycetes</taxon>
        <taxon>Harpellales</taxon>
        <taxon>Legeriomycetaceae</taxon>
        <taxon>Smittium</taxon>
    </lineage>
</organism>
<dbReference type="Proteomes" id="UP000245609">
    <property type="component" value="Unassembled WGS sequence"/>
</dbReference>
<dbReference type="GO" id="GO:0006532">
    <property type="term" value="P:aspartate biosynthetic process"/>
    <property type="evidence" value="ECO:0007669"/>
    <property type="project" value="TreeGrafter"/>
</dbReference>
<sequence length="410" mass="45612">MSLFANLPEVPPDPILGIASACKADSFEGKVDLSIGAYRDENGKPWILPVVSKAEKILTSNPERNHEYLPMGGLPSFTSAAARIIFGSDSKELKNKQIYSIQGLSGTGSLFVGACFLYECYDRNKTIYISDPTWTNHRSVFGLAGFKVDVYTYWDSSLKTISFEKYISSIRDAPEGSVFILHACAHNPTGSDPTKEQWQIIANEMKAKKHFPFFDSAYQGFATGDLDNDAYAIRLFASMGFEMLVAQSFAKNMGLYGERLGCLHILCKDSNSATRSGKFLEKMSRNIVSSAPRYGAEIASIILNNDELLQEWKQCLVIMSSRILEMRKALVEKLVELKTPGDWTHITRQIGMFSFTGLNTEQSTTMIEKYHVYLTKNGRISVAGLNEKNIGYVASCIDKVVRSAEAQSHL</sequence>
<dbReference type="InterPro" id="IPR004838">
    <property type="entry name" value="NHTrfase_class1_PyrdxlP-BS"/>
</dbReference>
<evidence type="ECO:0000256" key="4">
    <source>
        <dbReference type="ARBA" id="ARBA00022576"/>
    </source>
</evidence>
<dbReference type="CDD" id="cd00609">
    <property type="entry name" value="AAT_like"/>
    <property type="match status" value="1"/>
</dbReference>
<evidence type="ECO:0000256" key="3">
    <source>
        <dbReference type="ARBA" id="ARBA00011738"/>
    </source>
</evidence>
<dbReference type="Pfam" id="PF00155">
    <property type="entry name" value="Aminotran_1_2"/>
    <property type="match status" value="1"/>
</dbReference>
<feature type="domain" description="Aminotransferase class I/classII large" evidence="8">
    <location>
        <begin position="29"/>
        <end position="395"/>
    </location>
</feature>
<dbReference type="InterPro" id="IPR015421">
    <property type="entry name" value="PyrdxlP-dep_Trfase_major"/>
</dbReference>
<comment type="miscellaneous">
    <text evidence="7">In eukaryotes there are cytoplasmic, mitochondrial and chloroplastic isozymes.</text>
</comment>
<keyword evidence="10" id="KW-1185">Reference proteome</keyword>
<dbReference type="InterPro" id="IPR015422">
    <property type="entry name" value="PyrdxlP-dep_Trfase_small"/>
</dbReference>
<evidence type="ECO:0000256" key="7">
    <source>
        <dbReference type="RuleBase" id="RU000480"/>
    </source>
</evidence>
<evidence type="ECO:0000313" key="9">
    <source>
        <dbReference type="EMBL" id="PVV03950.1"/>
    </source>
</evidence>
<evidence type="ECO:0000256" key="5">
    <source>
        <dbReference type="ARBA" id="ARBA00022679"/>
    </source>
</evidence>
<comment type="caution">
    <text evidence="9">The sequence shown here is derived from an EMBL/GenBank/DDBJ whole genome shotgun (WGS) entry which is preliminary data.</text>
</comment>
<evidence type="ECO:0000313" key="10">
    <source>
        <dbReference type="Proteomes" id="UP000245609"/>
    </source>
</evidence>
<keyword evidence="6" id="KW-0663">Pyridoxal phosphate</keyword>
<dbReference type="FunFam" id="3.90.1150.10:FF:000001">
    <property type="entry name" value="Aspartate aminotransferase"/>
    <property type="match status" value="1"/>
</dbReference>
<gene>
    <name evidence="9" type="ORF">BB560_001553</name>
</gene>
<name>A0A2T9ZHB1_9FUNG</name>